<evidence type="ECO:0000313" key="4">
    <source>
        <dbReference type="Proteomes" id="UP000324632"/>
    </source>
</evidence>
<sequence>MPAEPKSSRVARGCEPKASNRGAERRAVHKEAINIEPCTVAREAYFRQGVALQYLGRHADALAAFASGLAQDPKSLQLLLHIIRGVVQSSSSETRGERLQNELIRAYSLSITNEHRVALESLFPKLQTSLLIARVVSGENRPARCQTGASSFCFAWQSLSVEEREIGIQRLVIKALRSGDATGRTSTSVVLFIAPVSVVN</sequence>
<dbReference type="InterPro" id="IPR019734">
    <property type="entry name" value="TPR_rpt"/>
</dbReference>
<reference evidence="3 4" key="1">
    <citation type="journal article" date="2019" name="Mol. Ecol. Resour.">
        <title>Chromosome-level genome assembly of Triplophysa tibetana, a fish adapted to the harsh high-altitude environment of the Tibetan Plateau.</title>
        <authorList>
            <person name="Yang X."/>
            <person name="Liu H."/>
            <person name="Ma Z."/>
            <person name="Zou Y."/>
            <person name="Zou M."/>
            <person name="Mao Y."/>
            <person name="Li X."/>
            <person name="Wang H."/>
            <person name="Chen T."/>
            <person name="Wang W."/>
            <person name="Yang R."/>
        </authorList>
    </citation>
    <scope>NUCLEOTIDE SEQUENCE [LARGE SCALE GENOMIC DNA]</scope>
    <source>
        <strain evidence="3">TTIB1903HZAU</strain>
        <tissue evidence="3">Muscle</tissue>
    </source>
</reference>
<evidence type="ECO:0000313" key="3">
    <source>
        <dbReference type="EMBL" id="KAA0704263.1"/>
    </source>
</evidence>
<dbReference type="PROSITE" id="PS50005">
    <property type="entry name" value="TPR"/>
    <property type="match status" value="1"/>
</dbReference>
<keyword evidence="1" id="KW-0802">TPR repeat</keyword>
<accession>A0A5A9N4K9</accession>
<name>A0A5A9N4K9_9TELE</name>
<gene>
    <name evidence="3" type="ORF">E1301_Tti000095</name>
</gene>
<comment type="caution">
    <text evidence="3">The sequence shown here is derived from an EMBL/GenBank/DDBJ whole genome shotgun (WGS) entry which is preliminary data.</text>
</comment>
<feature type="repeat" description="TPR" evidence="1">
    <location>
        <begin position="42"/>
        <end position="75"/>
    </location>
</feature>
<evidence type="ECO:0000256" key="1">
    <source>
        <dbReference type="PROSITE-ProRule" id="PRU00339"/>
    </source>
</evidence>
<dbReference type="EMBL" id="SOYY01000023">
    <property type="protein sequence ID" value="KAA0704263.1"/>
    <property type="molecule type" value="Genomic_DNA"/>
</dbReference>
<evidence type="ECO:0000256" key="2">
    <source>
        <dbReference type="SAM" id="MobiDB-lite"/>
    </source>
</evidence>
<feature type="region of interest" description="Disordered" evidence="2">
    <location>
        <begin position="1"/>
        <end position="25"/>
    </location>
</feature>
<protein>
    <submittedName>
        <fullName evidence="3">Tetratricopeptide repeat protein 28</fullName>
    </submittedName>
</protein>
<keyword evidence="4" id="KW-1185">Reference proteome</keyword>
<proteinExistence type="predicted"/>
<dbReference type="AlphaFoldDB" id="A0A5A9N4K9"/>
<dbReference type="InterPro" id="IPR011990">
    <property type="entry name" value="TPR-like_helical_dom_sf"/>
</dbReference>
<dbReference type="Proteomes" id="UP000324632">
    <property type="component" value="Chromosome 23"/>
</dbReference>
<organism evidence="3 4">
    <name type="scientific">Triplophysa tibetana</name>
    <dbReference type="NCBI Taxonomy" id="1572043"/>
    <lineage>
        <taxon>Eukaryota</taxon>
        <taxon>Metazoa</taxon>
        <taxon>Chordata</taxon>
        <taxon>Craniata</taxon>
        <taxon>Vertebrata</taxon>
        <taxon>Euteleostomi</taxon>
        <taxon>Actinopterygii</taxon>
        <taxon>Neopterygii</taxon>
        <taxon>Teleostei</taxon>
        <taxon>Ostariophysi</taxon>
        <taxon>Cypriniformes</taxon>
        <taxon>Nemacheilidae</taxon>
        <taxon>Triplophysa</taxon>
    </lineage>
</organism>
<dbReference type="SUPFAM" id="SSF48452">
    <property type="entry name" value="TPR-like"/>
    <property type="match status" value="1"/>
</dbReference>